<name>A0A9P1P1V5_9CYAN</name>
<dbReference type="EMBL" id="FO818640">
    <property type="protein sequence ID" value="CDM98208.1"/>
    <property type="molecule type" value="Genomic_DNA"/>
</dbReference>
<dbReference type="AlphaFoldDB" id="A0A9P1P1V5"/>
<evidence type="ECO:0000313" key="2">
    <source>
        <dbReference type="Proteomes" id="UP000032946"/>
    </source>
</evidence>
<proteinExistence type="predicted"/>
<keyword evidence="2" id="KW-1185">Reference proteome</keyword>
<dbReference type="Proteomes" id="UP000032946">
    <property type="component" value="Chromosome"/>
</dbReference>
<gene>
    <name evidence="1" type="ORF">ARTHRO_60809</name>
</gene>
<organism evidence="1 2">
    <name type="scientific">Limnospira indica PCC 8005</name>
    <dbReference type="NCBI Taxonomy" id="376219"/>
    <lineage>
        <taxon>Bacteria</taxon>
        <taxon>Bacillati</taxon>
        <taxon>Cyanobacteriota</taxon>
        <taxon>Cyanophyceae</taxon>
        <taxon>Oscillatoriophycideae</taxon>
        <taxon>Oscillatoriales</taxon>
        <taxon>Sirenicapillariaceae</taxon>
        <taxon>Limnospira</taxon>
    </lineage>
</organism>
<sequence length="67" mass="7641">MINLVIKLSKLVVTALILAQQLGRKTIDKLTRTPKDKSRKLLRSSYYWCIDPPIPNTLHPASRGMHT</sequence>
<accession>A0A9P1P1V5</accession>
<protein>
    <submittedName>
        <fullName evidence="1">Uncharacterized protein</fullName>
    </submittedName>
</protein>
<evidence type="ECO:0000313" key="1">
    <source>
        <dbReference type="EMBL" id="CDM98208.1"/>
    </source>
</evidence>
<reference evidence="1 2" key="1">
    <citation type="submission" date="2014-02" db="EMBL/GenBank/DDBJ databases">
        <authorList>
            <person name="Genoscope - CEA"/>
        </authorList>
    </citation>
    <scope>NUCLEOTIDE SEQUENCE [LARGE SCALE GENOMIC DNA]</scope>
    <source>
        <strain evidence="1 2">PCC 8005</strain>
    </source>
</reference>